<feature type="compositionally biased region" description="Acidic residues" evidence="1">
    <location>
        <begin position="250"/>
        <end position="278"/>
    </location>
</feature>
<dbReference type="RefSeq" id="XP_056698486.1">
    <property type="nucleotide sequence ID" value="XM_056842508.1"/>
</dbReference>
<feature type="compositionally biased region" description="Acidic residues" evidence="1">
    <location>
        <begin position="387"/>
        <end position="402"/>
    </location>
</feature>
<reference evidence="3" key="2">
    <citation type="submission" date="2025-08" db="UniProtKB">
        <authorList>
            <consortium name="RefSeq"/>
        </authorList>
    </citation>
    <scope>IDENTIFICATION</scope>
    <source>
        <tissue evidence="3">Leaf</tissue>
    </source>
</reference>
<organism evidence="2 3">
    <name type="scientific">Spinacia oleracea</name>
    <name type="common">Spinach</name>
    <dbReference type="NCBI Taxonomy" id="3562"/>
    <lineage>
        <taxon>Eukaryota</taxon>
        <taxon>Viridiplantae</taxon>
        <taxon>Streptophyta</taxon>
        <taxon>Embryophyta</taxon>
        <taxon>Tracheophyta</taxon>
        <taxon>Spermatophyta</taxon>
        <taxon>Magnoliopsida</taxon>
        <taxon>eudicotyledons</taxon>
        <taxon>Gunneridae</taxon>
        <taxon>Pentapetalae</taxon>
        <taxon>Caryophyllales</taxon>
        <taxon>Chenopodiaceae</taxon>
        <taxon>Chenopodioideae</taxon>
        <taxon>Anserineae</taxon>
        <taxon>Spinacia</taxon>
    </lineage>
</organism>
<feature type="compositionally biased region" description="Acidic residues" evidence="1">
    <location>
        <begin position="130"/>
        <end position="144"/>
    </location>
</feature>
<evidence type="ECO:0008006" key="4">
    <source>
        <dbReference type="Google" id="ProtNLM"/>
    </source>
</evidence>
<feature type="region of interest" description="Disordered" evidence="1">
    <location>
        <begin position="194"/>
        <end position="293"/>
    </location>
</feature>
<protein>
    <recommendedName>
        <fullName evidence="4">DUF4283 domain-containing protein</fullName>
    </recommendedName>
</protein>
<feature type="compositionally biased region" description="Acidic residues" evidence="1">
    <location>
        <begin position="229"/>
        <end position="242"/>
    </location>
</feature>
<feature type="compositionally biased region" description="Acidic residues" evidence="1">
    <location>
        <begin position="109"/>
        <end position="122"/>
    </location>
</feature>
<sequence>MELSKEDITYLNNVKSDVHGRFFQLPDRNTSLKDSFERVKIVYITFDEADNLDEVQEQEDFEIGLIRFTDNYEEISPRRHQNEIADPQTQETATNQEVPVRRNPRAPDPEEPENADPEEPENADPKEPENADPEEPEEDQETYDLPDRNTSLKDSFERVKIVYITFDEADNLDEVQEQEDFEIGLIRFTDNYEEISPRRHQNEIADPQTQETATNQEVPVRRNPRAPDPEEPENADPEEPENADPKEPENADPEEPEEDQETYDAEEQEDSEPDEDEVATLLPDRNTSLKDSFERVKIVYITFDEADNLDEVQEQEDFEIGLIRFTDNYEEISPRRHQNEIADPQTQETATNQEVPVRRNPRAPDPEEPENADPEEPENADPKEPENADPEEPEEDQETSDAEEQRSQETERS</sequence>
<feature type="compositionally biased region" description="Polar residues" evidence="1">
    <location>
        <begin position="87"/>
        <end position="97"/>
    </location>
</feature>
<keyword evidence="2" id="KW-1185">Reference proteome</keyword>
<feature type="compositionally biased region" description="Basic and acidic residues" evidence="1">
    <location>
        <begin position="145"/>
        <end position="156"/>
    </location>
</feature>
<feature type="region of interest" description="Disordered" evidence="1">
    <location>
        <begin position="77"/>
        <end position="156"/>
    </location>
</feature>
<proteinExistence type="predicted"/>
<gene>
    <name evidence="3" type="primary">LOC110784777</name>
</gene>
<feature type="compositionally biased region" description="Polar residues" evidence="1">
    <location>
        <begin position="344"/>
        <end position="354"/>
    </location>
</feature>
<dbReference type="GeneID" id="110784777"/>
<feature type="compositionally biased region" description="Acidic residues" evidence="1">
    <location>
        <begin position="366"/>
        <end position="379"/>
    </location>
</feature>
<evidence type="ECO:0000313" key="3">
    <source>
        <dbReference type="RefSeq" id="XP_056698486.1"/>
    </source>
</evidence>
<accession>A0ABM3RSA5</accession>
<evidence type="ECO:0000313" key="2">
    <source>
        <dbReference type="Proteomes" id="UP000813463"/>
    </source>
</evidence>
<evidence type="ECO:0000256" key="1">
    <source>
        <dbReference type="SAM" id="MobiDB-lite"/>
    </source>
</evidence>
<dbReference type="Proteomes" id="UP000813463">
    <property type="component" value="Chromosome 4"/>
</dbReference>
<name>A0ABM3RSA5_SPIOL</name>
<feature type="compositionally biased region" description="Polar residues" evidence="1">
    <location>
        <begin position="207"/>
        <end position="217"/>
    </location>
</feature>
<feature type="compositionally biased region" description="Basic and acidic residues" evidence="1">
    <location>
        <begin position="403"/>
        <end position="413"/>
    </location>
</feature>
<feature type="region of interest" description="Disordered" evidence="1">
    <location>
        <begin position="331"/>
        <end position="413"/>
    </location>
</feature>
<reference evidence="2" key="1">
    <citation type="journal article" date="2021" name="Nat. Commun.">
        <title>Genomic analyses provide insights into spinach domestication and the genetic basis of agronomic traits.</title>
        <authorList>
            <person name="Cai X."/>
            <person name="Sun X."/>
            <person name="Xu C."/>
            <person name="Sun H."/>
            <person name="Wang X."/>
            <person name="Ge C."/>
            <person name="Zhang Z."/>
            <person name="Wang Q."/>
            <person name="Fei Z."/>
            <person name="Jiao C."/>
            <person name="Wang Q."/>
        </authorList>
    </citation>
    <scope>NUCLEOTIDE SEQUENCE [LARGE SCALE GENOMIC DNA]</scope>
    <source>
        <strain evidence="2">cv. Varoflay</strain>
    </source>
</reference>